<dbReference type="VEuPathDB" id="PiroplasmaDB:BEWA_031330"/>
<name>L0AXI5_THEEQ</name>
<dbReference type="RefSeq" id="XP_004829946.1">
    <property type="nucleotide sequence ID" value="XM_004829889.1"/>
</dbReference>
<reference evidence="3 4" key="1">
    <citation type="journal article" date="2012" name="BMC Genomics">
        <title>Comparative genomic analysis and phylogenetic position of Theileria equi.</title>
        <authorList>
            <person name="Kappmeyer L.S."/>
            <person name="Thiagarajan M."/>
            <person name="Herndon D.R."/>
            <person name="Ramsay J.D."/>
            <person name="Caler E."/>
            <person name="Djikeng A."/>
            <person name="Gillespie J.J."/>
            <person name="Lau A.O."/>
            <person name="Roalson E.H."/>
            <person name="Silva J.C."/>
            <person name="Silva M.G."/>
            <person name="Suarez C.E."/>
            <person name="Ueti M.W."/>
            <person name="Nene V.M."/>
            <person name="Mealey R.H."/>
            <person name="Knowles D.P."/>
            <person name="Brayton K.A."/>
        </authorList>
    </citation>
    <scope>NUCLEOTIDE SEQUENCE [LARGE SCALE GENOMIC DNA]</scope>
    <source>
        <strain evidence="3 4">WA</strain>
    </source>
</reference>
<organism evidence="3 4">
    <name type="scientific">Theileria equi strain WA</name>
    <dbReference type="NCBI Taxonomy" id="1537102"/>
    <lineage>
        <taxon>Eukaryota</taxon>
        <taxon>Sar</taxon>
        <taxon>Alveolata</taxon>
        <taxon>Apicomplexa</taxon>
        <taxon>Aconoidasida</taxon>
        <taxon>Piroplasmida</taxon>
        <taxon>Theileriidae</taxon>
        <taxon>Theileria</taxon>
    </lineage>
</organism>
<evidence type="ECO:0000256" key="2">
    <source>
        <dbReference type="SAM" id="Phobius"/>
    </source>
</evidence>
<evidence type="ECO:0000313" key="4">
    <source>
        <dbReference type="Proteomes" id="UP000031512"/>
    </source>
</evidence>
<feature type="compositionally biased region" description="Polar residues" evidence="1">
    <location>
        <begin position="366"/>
        <end position="375"/>
    </location>
</feature>
<dbReference type="STRING" id="1537102.L0AXI5"/>
<feature type="transmembrane region" description="Helical" evidence="2">
    <location>
        <begin position="379"/>
        <end position="401"/>
    </location>
</feature>
<dbReference type="KEGG" id="beq:BEWA_031330"/>
<dbReference type="GeneID" id="15803849"/>
<protein>
    <submittedName>
        <fullName evidence="3">Uncharacterized protein</fullName>
    </submittedName>
</protein>
<evidence type="ECO:0000256" key="1">
    <source>
        <dbReference type="SAM" id="MobiDB-lite"/>
    </source>
</evidence>
<accession>L0AXI5</accession>
<gene>
    <name evidence="3" type="ORF">BEWA_031330</name>
</gene>
<feature type="region of interest" description="Disordered" evidence="1">
    <location>
        <begin position="329"/>
        <end position="378"/>
    </location>
</feature>
<keyword evidence="2" id="KW-0472">Membrane</keyword>
<evidence type="ECO:0000313" key="3">
    <source>
        <dbReference type="EMBL" id="AFZ80280.1"/>
    </source>
</evidence>
<proteinExistence type="predicted"/>
<dbReference type="Proteomes" id="UP000031512">
    <property type="component" value="Chromosome 1"/>
</dbReference>
<keyword evidence="2" id="KW-1133">Transmembrane helix</keyword>
<dbReference type="EMBL" id="CP001669">
    <property type="protein sequence ID" value="AFZ80280.1"/>
    <property type="molecule type" value="Genomic_DNA"/>
</dbReference>
<sequence length="413" mass="45636">MSGRGVTIDLSKNKKENCGETTTYQASTSAGGKTVKITVKRTIEPKGSHFYRYTHSPHGGRAFTLKEIQDNNKRIEGIQESKDGKDVYSVSAYYWKHDNTGGGQTPGKVLLIGVSTSARTTYYVRSSGNRWTEYKLDEEDLEHELDEFVCKYHNGVTIDLTRDKHRPGESYCCDKHADKEGKDGEAKVSVTSVPVSCKTHSGSSHLTVKKHTITSPNLRLAGIKYNENSDLAPKNRRRIKLTKQSFPITDVDSVHVFYCQEQNPLLIYIHPTTGSSAKGWYKKKEGSNDSGNEEWEETLAGLRNTAPEKITDCTSWNALVTELKKAGGYNDLQECPGPKPPPPPEQQESGTTSPTAHGHQAERHGTSQPSSNKPPLNTILGVLSGTAVVSGSLTGLGWWAFKRSRGDPWVRQI</sequence>
<keyword evidence="4" id="KW-1185">Reference proteome</keyword>
<dbReference type="AlphaFoldDB" id="L0AXI5"/>
<keyword evidence="2" id="KW-0812">Transmembrane</keyword>